<dbReference type="Gene3D" id="3.40.50.2000">
    <property type="entry name" value="Glycogen Phosphorylase B"/>
    <property type="match status" value="1"/>
</dbReference>
<gene>
    <name evidence="1" type="ORF">GCM10010831_01740</name>
</gene>
<dbReference type="AlphaFoldDB" id="A0A916ZLS2"/>
<reference evidence="1 2" key="1">
    <citation type="journal article" date="2014" name="Int. J. Syst. Evol. Microbiol.">
        <title>Complete genome sequence of Corynebacterium casei LMG S-19264T (=DSM 44701T), isolated from a smear-ripened cheese.</title>
        <authorList>
            <consortium name="US DOE Joint Genome Institute (JGI-PGF)"/>
            <person name="Walter F."/>
            <person name="Albersmeier A."/>
            <person name="Kalinowski J."/>
            <person name="Ruckert C."/>
        </authorList>
    </citation>
    <scope>NUCLEOTIDE SEQUENCE [LARGE SCALE GENOMIC DNA]</scope>
    <source>
        <strain evidence="1 2">CGMCC 1.12925</strain>
    </source>
</reference>
<protein>
    <submittedName>
        <fullName evidence="1">Glycosyl transferase</fullName>
    </submittedName>
</protein>
<dbReference type="RefSeq" id="WP_188404866.1">
    <property type="nucleotide sequence ID" value="NZ_BMGL01000001.1"/>
</dbReference>
<keyword evidence="2" id="KW-1185">Reference proteome</keyword>
<sequence length="411" mass="47500">MKKLLIVGMLWPEPTSSAAGSRMLQLIDVFLDWGFEVCFASAAQKTLHSEALSKRKIKETRIKINDASFDQFIENLQPTYVLFDRFIMEEQLGWRVREICPDAITVLDTEDLHFLRKARQEAKKQNINFKPNLLFTESAKREIASILRCDLSLLISEAEMRILMLHFNIKPTQLFYLPFLVNKDEIPQLSNLQSFSNRAHFLSIGNFLHPPNWDQVLYLKEQIWPLIKQELPDAELHIYGAYAKQKVEQLHNTKQGFLVKGRAENALEVIQNAKVLLAPLRFGAGLKGKLLDALLTGTPSITTSIGVEGMPGDLPWAGEIANTPNEIAKQAILLYKLEKRWNKAQRNAIDILEKRFSKNTFIRHFEAKLHYIEDSLAKHRQQHFFGQILQHNQLQSTKYMSLWIEEKNKPR</sequence>
<keyword evidence="1" id="KW-0808">Transferase</keyword>
<name>A0A916ZLS2_9FLAO</name>
<evidence type="ECO:0000313" key="1">
    <source>
        <dbReference type="EMBL" id="GGE03839.1"/>
    </source>
</evidence>
<dbReference type="GO" id="GO:0016740">
    <property type="term" value="F:transferase activity"/>
    <property type="evidence" value="ECO:0007669"/>
    <property type="project" value="UniProtKB-KW"/>
</dbReference>
<dbReference type="Pfam" id="PF13692">
    <property type="entry name" value="Glyco_trans_1_4"/>
    <property type="match status" value="1"/>
</dbReference>
<accession>A0A916ZLS2</accession>
<proteinExistence type="predicted"/>
<organism evidence="1 2">
    <name type="scientific">Psychroflexus salis</name>
    <dbReference type="NCBI Taxonomy" id="1526574"/>
    <lineage>
        <taxon>Bacteria</taxon>
        <taxon>Pseudomonadati</taxon>
        <taxon>Bacteroidota</taxon>
        <taxon>Flavobacteriia</taxon>
        <taxon>Flavobacteriales</taxon>
        <taxon>Flavobacteriaceae</taxon>
        <taxon>Psychroflexus</taxon>
    </lineage>
</organism>
<dbReference type="Proteomes" id="UP000599688">
    <property type="component" value="Unassembled WGS sequence"/>
</dbReference>
<comment type="caution">
    <text evidence="1">The sequence shown here is derived from an EMBL/GenBank/DDBJ whole genome shotgun (WGS) entry which is preliminary data.</text>
</comment>
<dbReference type="EMBL" id="BMGL01000001">
    <property type="protein sequence ID" value="GGE03839.1"/>
    <property type="molecule type" value="Genomic_DNA"/>
</dbReference>
<dbReference type="SUPFAM" id="SSF53756">
    <property type="entry name" value="UDP-Glycosyltransferase/glycogen phosphorylase"/>
    <property type="match status" value="1"/>
</dbReference>
<evidence type="ECO:0000313" key="2">
    <source>
        <dbReference type="Proteomes" id="UP000599688"/>
    </source>
</evidence>